<evidence type="ECO:0000256" key="2">
    <source>
        <dbReference type="ARBA" id="ARBA00022649"/>
    </source>
</evidence>
<evidence type="ECO:0000256" key="7">
    <source>
        <dbReference type="ARBA" id="ARBA00023016"/>
    </source>
</evidence>
<evidence type="ECO:0000256" key="3">
    <source>
        <dbReference type="ARBA" id="ARBA00022722"/>
    </source>
</evidence>
<dbReference type="InterPro" id="IPR038570">
    <property type="entry name" value="HicA_sf"/>
</dbReference>
<organism evidence="8 9">
    <name type="scientific">Candidatus Woykebacteria bacterium GWA1_44_8</name>
    <dbReference type="NCBI Taxonomy" id="1802591"/>
    <lineage>
        <taxon>Bacteria</taxon>
        <taxon>Candidatus Woykeibacteriota</taxon>
    </lineage>
</organism>
<dbReference type="STRING" id="1802591.A2113_02655"/>
<dbReference type="SUPFAM" id="SSF54786">
    <property type="entry name" value="YcfA/nrd intein domain"/>
    <property type="match status" value="1"/>
</dbReference>
<comment type="similarity">
    <text evidence="1">Belongs to the HicA mRNA interferase family.</text>
</comment>
<protein>
    <recommendedName>
        <fullName evidence="10">Toxin HicA</fullName>
    </recommendedName>
</protein>
<evidence type="ECO:0000313" key="8">
    <source>
        <dbReference type="EMBL" id="OGY22085.1"/>
    </source>
</evidence>
<keyword evidence="4" id="KW-0255">Endonuclease</keyword>
<dbReference type="AlphaFoldDB" id="A0A1G1W339"/>
<comment type="caution">
    <text evidence="8">The sequence shown here is derived from an EMBL/GenBank/DDBJ whole genome shotgun (WGS) entry which is preliminary data.</text>
</comment>
<reference evidence="8 9" key="1">
    <citation type="journal article" date="2016" name="Nat. Commun.">
        <title>Thousands of microbial genomes shed light on interconnected biogeochemical processes in an aquifer system.</title>
        <authorList>
            <person name="Anantharaman K."/>
            <person name="Brown C.T."/>
            <person name="Hug L.A."/>
            <person name="Sharon I."/>
            <person name="Castelle C.J."/>
            <person name="Probst A.J."/>
            <person name="Thomas B.C."/>
            <person name="Singh A."/>
            <person name="Wilkins M.J."/>
            <person name="Karaoz U."/>
            <person name="Brodie E.L."/>
            <person name="Williams K.H."/>
            <person name="Hubbard S.S."/>
            <person name="Banfield J.F."/>
        </authorList>
    </citation>
    <scope>NUCLEOTIDE SEQUENCE [LARGE SCALE GENOMIC DNA]</scope>
</reference>
<keyword evidence="3" id="KW-0540">Nuclease</keyword>
<dbReference type="GO" id="GO:0004519">
    <property type="term" value="F:endonuclease activity"/>
    <property type="evidence" value="ECO:0007669"/>
    <property type="project" value="UniProtKB-KW"/>
</dbReference>
<accession>A0A1G1W339</accession>
<dbReference type="EMBL" id="MHCN01000009">
    <property type="protein sequence ID" value="OGY22085.1"/>
    <property type="molecule type" value="Genomic_DNA"/>
</dbReference>
<keyword evidence="2" id="KW-1277">Toxin-antitoxin system</keyword>
<evidence type="ECO:0000313" key="9">
    <source>
        <dbReference type="Proteomes" id="UP000176299"/>
    </source>
</evidence>
<dbReference type="Gene3D" id="3.30.920.30">
    <property type="entry name" value="Hypothetical protein"/>
    <property type="match status" value="1"/>
</dbReference>
<sequence>MKLTPIKPKEMVRILERAGFSVRTQTGSHVILFKKGVRRPISVAIHPRDLPSGTQRAILRQAEISLEEFNKLLKK</sequence>
<dbReference type="InterPro" id="IPR012933">
    <property type="entry name" value="HicA_mRNA_interferase"/>
</dbReference>
<evidence type="ECO:0000256" key="5">
    <source>
        <dbReference type="ARBA" id="ARBA00022801"/>
    </source>
</evidence>
<keyword evidence="7" id="KW-0346">Stress response</keyword>
<dbReference type="GO" id="GO:0003729">
    <property type="term" value="F:mRNA binding"/>
    <property type="evidence" value="ECO:0007669"/>
    <property type="project" value="InterPro"/>
</dbReference>
<evidence type="ECO:0008006" key="10">
    <source>
        <dbReference type="Google" id="ProtNLM"/>
    </source>
</evidence>
<proteinExistence type="inferred from homology"/>
<dbReference type="Proteomes" id="UP000176299">
    <property type="component" value="Unassembled WGS sequence"/>
</dbReference>
<dbReference type="Pfam" id="PF07927">
    <property type="entry name" value="HicA_toxin"/>
    <property type="match status" value="1"/>
</dbReference>
<evidence type="ECO:0000256" key="1">
    <source>
        <dbReference type="ARBA" id="ARBA00006620"/>
    </source>
</evidence>
<evidence type="ECO:0000256" key="6">
    <source>
        <dbReference type="ARBA" id="ARBA00022884"/>
    </source>
</evidence>
<keyword evidence="6" id="KW-0694">RNA-binding</keyword>
<dbReference type="GO" id="GO:0016787">
    <property type="term" value="F:hydrolase activity"/>
    <property type="evidence" value="ECO:0007669"/>
    <property type="project" value="UniProtKB-KW"/>
</dbReference>
<keyword evidence="5" id="KW-0378">Hydrolase</keyword>
<name>A0A1G1W339_9BACT</name>
<evidence type="ECO:0000256" key="4">
    <source>
        <dbReference type="ARBA" id="ARBA00022759"/>
    </source>
</evidence>
<gene>
    <name evidence="8" type="ORF">A2113_02655</name>
</gene>